<evidence type="ECO:0000313" key="3">
    <source>
        <dbReference type="Proteomes" id="UP001319080"/>
    </source>
</evidence>
<organism evidence="2 3">
    <name type="scientific">Dawidia cretensis</name>
    <dbReference type="NCBI Taxonomy" id="2782350"/>
    <lineage>
        <taxon>Bacteria</taxon>
        <taxon>Pseudomonadati</taxon>
        <taxon>Bacteroidota</taxon>
        <taxon>Cytophagia</taxon>
        <taxon>Cytophagales</taxon>
        <taxon>Chryseotaleaceae</taxon>
        <taxon>Dawidia</taxon>
    </lineage>
</organism>
<feature type="chain" id="PRO_5043040600" evidence="1">
    <location>
        <begin position="24"/>
        <end position="717"/>
    </location>
</feature>
<evidence type="ECO:0000313" key="2">
    <source>
        <dbReference type="EMBL" id="MBT1709899.1"/>
    </source>
</evidence>
<dbReference type="Proteomes" id="UP001319080">
    <property type="component" value="Unassembled WGS sequence"/>
</dbReference>
<keyword evidence="3" id="KW-1185">Reference proteome</keyword>
<dbReference type="PANTHER" id="PTHR37841">
    <property type="entry name" value="GLR2918 PROTEIN"/>
    <property type="match status" value="1"/>
</dbReference>
<accession>A0AAP2E0R1</accession>
<proteinExistence type="predicted"/>
<dbReference type="SUPFAM" id="SSF69360">
    <property type="entry name" value="Cell wall binding repeat"/>
    <property type="match status" value="1"/>
</dbReference>
<keyword evidence="1" id="KW-0732">Signal</keyword>
<sequence length="717" mass="80765">MRIVSRFLYCCLLLFFLSDAAHGGVAEELSVFEENGKVGLKDDQGKVLIPAKYDALGWSDGRFSVIDQAIGYKLNGRWGLISITNHTLTKNEYEEILPGDGSVLIARKQVQPNVLRVATGCLNTAGKEIISFQYDGLRLASLRAIVFSKSGNTYKYGLLSLDNRTVIPQQYQSIYPIGSLRFAVENFDDKIAIFTETGRQLTGFTIDRMAPFTKNYATIYQNGMQGVIDRDGQIKVPPRYRGIAILEDGTIKAREADEWQFLNGQNKLTQKVQADALYPVAPNRLKVMQGGMLQLTDLSLKPLSPQQYNTIAPFQHGKALVKVQNKYGLINLSGRTLIQPTHDSLVLVLTHHRALAGQRQGSRYSWTLIDTTGTRLSSKSYDNIDHFDGTYFMVRARGYAGTMDLAGREVVPCTYDSVLQTKDNLLVVKFRGQYGIINQREEWLVTPRASKLFLLGHDRYIEQTPRTRFLKSLDGNVIYFTENPLTYFPDYILELLPSGTLWKIDMNGRIADRRVFPTEALEKIYEESEGLRAIRKNGKYGFIDDLGRLRIANRYEGVKQFSETLAPAMIRGHWGFINHDDQIAIQPVYDEVSGFQNGFALVKQKGFTGIVDKTGRLLLPARYEDITVLPTRNLLIRSNGLVGLADNTGKILIQPKYQQLEDTGKGFAVVEREGTYGVITLQGISTVPMMYDTIVYDPFNNVFLALKKSPWQNLTVN</sequence>
<dbReference type="AlphaFoldDB" id="A0AAP2E0R1"/>
<dbReference type="Pfam" id="PF14903">
    <property type="entry name" value="WG_beta_rep"/>
    <property type="match status" value="7"/>
</dbReference>
<gene>
    <name evidence="2" type="ORF">KK062_16760</name>
</gene>
<feature type="signal peptide" evidence="1">
    <location>
        <begin position="1"/>
        <end position="23"/>
    </location>
</feature>
<dbReference type="PANTHER" id="PTHR37841:SF1">
    <property type="entry name" value="DUF3298 DOMAIN-CONTAINING PROTEIN"/>
    <property type="match status" value="1"/>
</dbReference>
<reference evidence="2 3" key="1">
    <citation type="submission" date="2021-05" db="EMBL/GenBank/DDBJ databases">
        <title>A Polyphasic approach of four new species of the genus Ohtaekwangia: Ohtaekwangia histidinii sp. nov., Ohtaekwangia cretensis sp. nov., Ohtaekwangia indiensis sp. nov., Ohtaekwangia reichenbachii sp. nov. from diverse environment.</title>
        <authorList>
            <person name="Octaviana S."/>
        </authorList>
    </citation>
    <scope>NUCLEOTIDE SEQUENCE [LARGE SCALE GENOMIC DNA]</scope>
    <source>
        <strain evidence="2 3">PWU5</strain>
    </source>
</reference>
<name>A0AAP2E0R1_9BACT</name>
<dbReference type="InterPro" id="IPR032774">
    <property type="entry name" value="WG_beta_rep"/>
</dbReference>
<dbReference type="EMBL" id="JAHESE010000017">
    <property type="protein sequence ID" value="MBT1709899.1"/>
    <property type="molecule type" value="Genomic_DNA"/>
</dbReference>
<protein>
    <submittedName>
        <fullName evidence="2">WG repeat-containing protein</fullName>
    </submittedName>
</protein>
<dbReference type="RefSeq" id="WP_254085476.1">
    <property type="nucleotide sequence ID" value="NZ_JAHESE010000017.1"/>
</dbReference>
<evidence type="ECO:0000256" key="1">
    <source>
        <dbReference type="SAM" id="SignalP"/>
    </source>
</evidence>
<comment type="caution">
    <text evidence="2">The sequence shown here is derived from an EMBL/GenBank/DDBJ whole genome shotgun (WGS) entry which is preliminary data.</text>
</comment>